<dbReference type="InterPro" id="IPR019448">
    <property type="entry name" value="NT-C2"/>
</dbReference>
<dbReference type="Pfam" id="PF12130">
    <property type="entry name" value="bMERB_dom"/>
    <property type="match status" value="1"/>
</dbReference>
<dbReference type="PROSITE" id="PS50021">
    <property type="entry name" value="CH"/>
    <property type="match status" value="1"/>
</dbReference>
<feature type="non-terminal residue" evidence="20">
    <location>
        <position position="3203"/>
    </location>
</feature>
<evidence type="ECO:0000256" key="6">
    <source>
        <dbReference type="ARBA" id="ARBA00022989"/>
    </source>
</evidence>
<keyword evidence="7 13" id="KW-0472">Membrane</keyword>
<dbReference type="InterPro" id="IPR036872">
    <property type="entry name" value="CH_dom_sf"/>
</dbReference>
<dbReference type="Gene3D" id="2.60.120.260">
    <property type="entry name" value="Galactose-binding domain-like"/>
    <property type="match status" value="1"/>
</dbReference>
<feature type="compositionally biased region" description="Low complexity" evidence="12">
    <location>
        <begin position="1785"/>
        <end position="1795"/>
    </location>
</feature>
<dbReference type="SMART" id="SM00219">
    <property type="entry name" value="TyrKc"/>
    <property type="match status" value="1"/>
</dbReference>
<feature type="compositionally biased region" description="Basic and acidic residues" evidence="12">
    <location>
        <begin position="1736"/>
        <end position="1750"/>
    </location>
</feature>
<evidence type="ECO:0000259" key="15">
    <source>
        <dbReference type="PROSITE" id="PS50021"/>
    </source>
</evidence>
<dbReference type="SMART" id="SM01411">
    <property type="entry name" value="Ephrin_rec_like"/>
    <property type="match status" value="1"/>
</dbReference>
<feature type="region of interest" description="Disordered" evidence="12">
    <location>
        <begin position="184"/>
        <end position="214"/>
    </location>
</feature>
<keyword evidence="9" id="KW-0675">Receptor</keyword>
<feature type="region of interest" description="Disordered" evidence="12">
    <location>
        <begin position="416"/>
        <end position="463"/>
    </location>
</feature>
<evidence type="ECO:0000313" key="20">
    <source>
        <dbReference type="EMBL" id="MBN3291624.1"/>
    </source>
</evidence>
<reference evidence="20" key="1">
    <citation type="journal article" date="2021" name="Cell">
        <title>Tracing the genetic footprints of vertebrate landing in non-teleost ray-finned fishes.</title>
        <authorList>
            <person name="Bi X."/>
            <person name="Wang K."/>
            <person name="Yang L."/>
            <person name="Pan H."/>
            <person name="Jiang H."/>
            <person name="Wei Q."/>
            <person name="Fang M."/>
            <person name="Yu H."/>
            <person name="Zhu C."/>
            <person name="Cai Y."/>
            <person name="He Y."/>
            <person name="Gan X."/>
            <person name="Zeng H."/>
            <person name="Yu D."/>
            <person name="Zhu Y."/>
            <person name="Jiang H."/>
            <person name="Qiu Q."/>
            <person name="Yang H."/>
            <person name="Zhang Y.E."/>
            <person name="Wang W."/>
            <person name="Zhu M."/>
            <person name="He S."/>
            <person name="Zhang G."/>
        </authorList>
    </citation>
    <scope>NUCLEOTIDE SEQUENCE</scope>
    <source>
        <strain evidence="20">Bchr_001</strain>
    </source>
</reference>
<feature type="domain" description="BMERB" evidence="19">
    <location>
        <begin position="2194"/>
        <end position="2355"/>
    </location>
</feature>
<feature type="domain" description="Protein kinase" evidence="14">
    <location>
        <begin position="2880"/>
        <end position="3159"/>
    </location>
</feature>
<evidence type="ECO:0000259" key="16">
    <source>
        <dbReference type="PROSITE" id="PS50853"/>
    </source>
</evidence>
<dbReference type="InterPro" id="IPR001715">
    <property type="entry name" value="CH_dom"/>
</dbReference>
<dbReference type="InterPro" id="IPR036116">
    <property type="entry name" value="FN3_sf"/>
</dbReference>
<dbReference type="Pfam" id="PF01404">
    <property type="entry name" value="Ephrin_lbd"/>
    <property type="match status" value="1"/>
</dbReference>
<dbReference type="InterPro" id="IPR011641">
    <property type="entry name" value="Tyr-kin_ephrin_A/B_rcpt-like"/>
</dbReference>
<dbReference type="EC" id="2.7.10.1" evidence="2"/>
<dbReference type="InterPro" id="IPR017441">
    <property type="entry name" value="Protein_kinase_ATP_BS"/>
</dbReference>
<dbReference type="PROSITE" id="PS50011">
    <property type="entry name" value="PROTEIN_KINASE_DOM"/>
    <property type="match status" value="1"/>
</dbReference>
<dbReference type="Pfam" id="PF10358">
    <property type="entry name" value="NT-C2"/>
    <property type="match status" value="1"/>
</dbReference>
<dbReference type="InterPro" id="IPR020635">
    <property type="entry name" value="Tyr_kinase_cat_dom"/>
</dbReference>
<keyword evidence="10" id="KW-0067">ATP-binding</keyword>
<feature type="transmembrane region" description="Helical" evidence="13">
    <location>
        <begin position="2788"/>
        <end position="2813"/>
    </location>
</feature>
<dbReference type="PROSITE" id="PS00107">
    <property type="entry name" value="PROTEIN_KINASE_ATP"/>
    <property type="match status" value="1"/>
</dbReference>
<dbReference type="EMBL" id="JAAWVN010013387">
    <property type="protein sequence ID" value="MBN3291624.1"/>
    <property type="molecule type" value="Genomic_DNA"/>
</dbReference>
<dbReference type="SUPFAM" id="SSF49265">
    <property type="entry name" value="Fibronectin type III"/>
    <property type="match status" value="1"/>
</dbReference>
<accession>A0ABS2YXW9</accession>
<dbReference type="SMART" id="SM00060">
    <property type="entry name" value="FN3"/>
    <property type="match status" value="1"/>
</dbReference>
<dbReference type="Gene3D" id="1.10.418.10">
    <property type="entry name" value="Calponin-like domain"/>
    <property type="match status" value="1"/>
</dbReference>
<gene>
    <name evidence="20" type="primary">Mertk_1</name>
    <name evidence="20" type="ORF">GTO92_0002377</name>
</gene>
<evidence type="ECO:0000256" key="1">
    <source>
        <dbReference type="ARBA" id="ARBA00004479"/>
    </source>
</evidence>
<dbReference type="PANTHER" id="PTHR23167">
    <property type="entry name" value="CALPONIN HOMOLOGY DOMAIN-CONTAINING PROTEIN DDB_G0272472-RELATED"/>
    <property type="match status" value="1"/>
</dbReference>
<evidence type="ECO:0000259" key="17">
    <source>
        <dbReference type="PROSITE" id="PS51550"/>
    </source>
</evidence>
<dbReference type="SMART" id="SM00220">
    <property type="entry name" value="S_TKc"/>
    <property type="match status" value="1"/>
</dbReference>
<feature type="compositionally biased region" description="Basic and acidic residues" evidence="12">
    <location>
        <begin position="416"/>
        <end position="427"/>
    </location>
</feature>
<dbReference type="Pfam" id="PF07699">
    <property type="entry name" value="Ephrin_rec_like"/>
    <property type="match status" value="1"/>
</dbReference>
<dbReference type="Gene3D" id="3.30.200.20">
    <property type="entry name" value="Phosphorylase Kinase, domain 1"/>
    <property type="match status" value="1"/>
</dbReference>
<proteinExistence type="predicted"/>
<evidence type="ECO:0000256" key="3">
    <source>
        <dbReference type="ARBA" id="ARBA00022679"/>
    </source>
</evidence>
<feature type="compositionally biased region" description="Polar residues" evidence="12">
    <location>
        <begin position="442"/>
        <end position="454"/>
    </location>
</feature>
<feature type="coiled-coil region" evidence="11">
    <location>
        <begin position="1395"/>
        <end position="1426"/>
    </location>
</feature>
<feature type="compositionally biased region" description="Basic and acidic residues" evidence="12">
    <location>
        <begin position="1861"/>
        <end position="1878"/>
    </location>
</feature>
<dbReference type="Pfam" id="PF00307">
    <property type="entry name" value="CH"/>
    <property type="match status" value="1"/>
</dbReference>
<evidence type="ECO:0000256" key="7">
    <source>
        <dbReference type="ARBA" id="ARBA00023136"/>
    </source>
</evidence>
<dbReference type="GO" id="GO:0016301">
    <property type="term" value="F:kinase activity"/>
    <property type="evidence" value="ECO:0007669"/>
    <property type="project" value="UniProtKB-KW"/>
</dbReference>
<dbReference type="InterPro" id="IPR050540">
    <property type="entry name" value="F-actin_Monoox_Mical"/>
</dbReference>
<feature type="region of interest" description="Disordered" evidence="12">
    <location>
        <begin position="2135"/>
        <end position="2160"/>
    </location>
</feature>
<dbReference type="PROSITE" id="PS51840">
    <property type="entry name" value="C2_NT"/>
    <property type="match status" value="1"/>
</dbReference>
<evidence type="ECO:0000256" key="9">
    <source>
        <dbReference type="ARBA" id="ARBA00023170"/>
    </source>
</evidence>
<dbReference type="Proteomes" id="UP001166052">
    <property type="component" value="Unassembled WGS sequence"/>
</dbReference>
<keyword evidence="10" id="KW-0547">Nucleotide-binding</keyword>
<dbReference type="InterPro" id="IPR011009">
    <property type="entry name" value="Kinase-like_dom_sf"/>
</dbReference>
<dbReference type="InterPro" id="IPR001090">
    <property type="entry name" value="Ephrin_rcpt_lig-bd_dom"/>
</dbReference>
<feature type="compositionally biased region" description="Basic and acidic residues" evidence="12">
    <location>
        <begin position="2146"/>
        <end position="2160"/>
    </location>
</feature>
<keyword evidence="3" id="KW-0808">Transferase</keyword>
<feature type="domain" description="Calponin-homology (CH)" evidence="15">
    <location>
        <begin position="1895"/>
        <end position="2000"/>
    </location>
</feature>
<feature type="compositionally biased region" description="Basic and acidic residues" evidence="12">
    <location>
        <begin position="1757"/>
        <end position="1766"/>
    </location>
</feature>
<evidence type="ECO:0000256" key="4">
    <source>
        <dbReference type="ARBA" id="ARBA00022692"/>
    </source>
</evidence>
<dbReference type="Pfam" id="PF00041">
    <property type="entry name" value="fn3"/>
    <property type="match status" value="1"/>
</dbReference>
<evidence type="ECO:0000256" key="10">
    <source>
        <dbReference type="PROSITE-ProRule" id="PRU10141"/>
    </source>
</evidence>
<name>A0ABS2YXW9_POLSE</name>
<comment type="subcellular location">
    <subcellularLocation>
        <location evidence="1">Membrane</location>
        <topology evidence="1">Single-pass type I membrane protein</topology>
    </subcellularLocation>
</comment>
<feature type="region of interest" description="Disordered" evidence="12">
    <location>
        <begin position="226"/>
        <end position="250"/>
    </location>
</feature>
<evidence type="ECO:0000259" key="14">
    <source>
        <dbReference type="PROSITE" id="PS50011"/>
    </source>
</evidence>
<sequence>SNMTSVWKRLQRVNKRASKFQFVASYQELMVECTKKWQPDKLIVVWTRRNRRVCSKPHGWQPGIKNPYRGMVVWPVPENVDITVTLYRDHHAEEFEDKEWTFVIENESKGRRKVLASADINMKKYVSAMPTQTDLKLKLKPLSVKVVEATLKLSLSCVFLREGKATDEDMQSLASLMSVKPSDIGNLDDFAESDEEDEKKSSSLSSPQSGGTTVIDVKRELNTLQEEEDDLTSGQRISTKNNTFNLQKNRDQTNALENSLPQSHLTHISDQVSKAVPVEDVKKHLSPKTAAPIVPIVTGKPPRPDVALGRNPFEDEELEKHIDGPATVKQSSVCQDKKRVMDVHPVQDKFIGDYKNICMEKVTEVVQTSKPQSSFSTDDTSIEMTKAENALVSLNSDQSSVPDLSKTIPSTLNQEIERAKRTEEKPSSTENPLNEIKEENSFVDSVQESSVLTSDNEKQTQRKQYVEENCHINKEPASPPTVPMIDLRKGSPEDTTDRQSCGTRDQKQVELSLFIPEPATSETAALADGPDTSEIPVVNEAVNENVDKMPNIPSPSKLTNDEAVQKCDLEEEEKPVLQMNETEPKLDEVSVNTAEISLPNIPEEQNEVVSNLASLMIGDGKIVQSSVTTKDAVSKMILSTQNSHPVLESIDQAGVENSDYNKENEASEALSLPTQDFSFSNKSTSLQNEANSELKKRNLGIQELPLVVEVKETMHKEKATEGIGLVGLSNTLQQSVPENYPFAHLCRPEESETTESTSDIVCSDVPLETKNNLISERKTPDTVGEILPLGPEKYALNTVIISESPDLPKNCNNETELKKVSEVHNKLEVEDTLLQNDADEPYKSQDQANILPEQICNICDESRIISENVMKNDIDHSEKQLHDQVQIAKILEVSNEFQVEPDASQEKTTGLSDEVKIHLEGALETTKMDHFLDQITQEKATEPVVNIQPVVILTQATEVVSEFLALTEEESKTAVGLSDEVQLQNWSTMQETTEISNEFQVQSYFTSEEVAGPSKDVQPQDNRAETTSCSSENVQLYLHDEITLERTTDLSKVFQEESETEFLSVPENMSMDCHKTSDKKTESPHESVLKEGQLLDVGEIIHLEDSETEKKCALENADGRDTAITTPSAVLSENKNDLEANTITKSELLYIKMLPFPVPIDVQLKSNQIDKKAKSELGNIERVQDISEKCVTNLEAYKIKIEDDPRQLKDQNVPPTTLTSYFDNPESIIKSELELSEEGHLPSVEETLLDMKKEDRVEIEMPVSCAGDLREQNILDSSRSNITHHKVSDVIDIKIKEVTPQVAHQTVLSNDVKESKGILEEYVNESKGVLVKIPDIVESVSSNELKEDAEGKEANIQLKVGVEEGDMFTVFSCTIEETDQSHDGSSISEEKKEIVSQMETKFEFKEAEMQQEIQESKKEMVTQEAVTESKSVTSFINVHTSSESLSEVTVASSMTFISKIGNENNKEAVKENIQENVEESSRIEGMENFSKVQFRNEENNVNVLAEINAEELALKDKIDNQTNGADTSNEKQVSEHAQITEQIQIRMESLENVNEMVEDYMSKNIYLSETSCESDIDANRMGMLEEIENGDVSRDGSFNNASHTLIGQTDKLVLEKSTTLGNEKEEQISQIENKWQPELKSDADVGQEAEKVHGENRQLDLEMAKLGERPELHNVTSEKSPENDYNKVLLKLGDEKNKDEDSIASSVLNVETRTNLRKMDESPLSSPSEVKIEVEKQAEEAPVFKEEGAKGKVKFGYQDEKTKEETPIAAPRIKKRLSVALSEDSSPPQSAPQSQVGTPDIKRTPAKSTEPPKDTLVSRPSEHYPPHGVRSTVPPTSSQILPPIRTKKKKLLSPIKTIDITPEKSVSKQKPEALEKQEQSPQSESSSPLPSPGLVSSSQSLLEWCQEVTKGYRAVRITNFTTSWRNGLAFCAILHHFHPEKIDYDSLDSYDIKNNNKKAFDGFASLGISRLLEPADMVLLSVPDKLIVMTYLCQIRAHFTGQELNVIQIEHNSSQSTYKVGSFDSDSNSSVDPAKFYADRIHASGVILGLKSVGEEGKTFQETVDKERVQEKCCNQDDKKGLLAVMPVNDKTPHISSSKDATTNSTGLKANGISADSGGDINHVVQPKISELVPPPRTKRATVRADSVHENGGEKVEDGWKAEKEKLQRQVSVNSHGGPTAPCRPHAPGKSAFSHVRDADLVKKRRSRLKSESQSIDEAEVTEGLSLPKSETSLHEANVTSKPGVASSKNRLSQEAELGTNKLEEEELIQEWFTLVNKKNALIRRQDHLQLLEEEQDLERRFELLNRELRAMMAIEDWKKTEAQQRREALLLDELVSLVNKRDELVHDMDAKERRVLCLAFSFPCLCACCPSPLRGILIDFNQEPPKEWDTELPRVVKGIKLSYKSVHNQIVYQVCNSHYKQENKRFWSDWTDKGEAQHLFLDLEFAIETCEPGFPVCTNQLHVYLIQSENEERISFTKAKKIEVNSEKYFEYNADIKNIFEHINIISGIYLGSLSRSGFYLAFEYDGPCLFLFRSRLYYKKCPAYTENLVTFQTSTGGTGNIVGTCVENALEDSTPTRECQIDGLWGNLQGYCTCDKGFEQKEHICQACKMGFYKPANETGPCRQCPPNTVTTKHGAELCICMTGFSRLNTDPLDMGCTKPPSPPHNLTFIRTPTSIKLSWEPPRDTGGRDDLEYHVTCGFIAQPEINEWKRCGDTIQYLPQGQNLINTTLWITGLQMENEYHFEVEAANGLSTSESRGSSIISINIFNKESSILSSTVVQQKEGGIFYYIIGGVGLLLVAVLILISLVAALRKSKKLRSEGEVELQLLNSGRSYRRQPQENRASSQDLCQQIQNFQTIGLSNELKMKLQGVLVDRNLLTLGRDLGAGEFGNVYKGIFQAKNSHQIEVAVKTMKVGIYSLEELESFLKEAELMQNFDHPNVMSLLGVSLESSTESRIPIPLVILPFMNHGDLRRFLLATRHGEIPMFVPYQTLLRFMIDISSGMEYLSSKGFLHRDLAARNCMIGDDLRVFVADFGLSKKIYSGNYYRQKIAIRMPIKWMALESLAESVYSSKSDVWSFGVTMWEIVSRGRIPYPGLQNHELLEYLEAGNRLKMPSDCDQKLYELMCSCWQADAVERPDFTDLNLNLRRQLDALPPVLAKEEAYYINMGLEAAAYGGGSLDEGDMGNMYMPSPKAASPNSIG</sequence>
<feature type="compositionally biased region" description="Low complexity" evidence="12">
    <location>
        <begin position="1879"/>
        <end position="1894"/>
    </location>
</feature>
<dbReference type="Gene3D" id="1.10.510.10">
    <property type="entry name" value="Transferase(Phosphotransferase) domain 1"/>
    <property type="match status" value="1"/>
</dbReference>
<keyword evidence="5 20" id="KW-0418">Kinase</keyword>
<dbReference type="InterPro" id="IPR000719">
    <property type="entry name" value="Prot_kinase_dom"/>
</dbReference>
<dbReference type="Pfam" id="PF07714">
    <property type="entry name" value="PK_Tyr_Ser-Thr"/>
    <property type="match status" value="1"/>
</dbReference>
<evidence type="ECO:0000256" key="2">
    <source>
        <dbReference type="ARBA" id="ARBA00011902"/>
    </source>
</evidence>
<dbReference type="PANTHER" id="PTHR23167:SF42">
    <property type="entry name" value="EH DOMAIN-BINDING PROTEIN 1-LIKE PROTEIN 1"/>
    <property type="match status" value="1"/>
</dbReference>
<dbReference type="SMART" id="SM00615">
    <property type="entry name" value="EPH_lbd"/>
    <property type="match status" value="1"/>
</dbReference>
<dbReference type="SMART" id="SM01203">
    <property type="entry name" value="DUF3585"/>
    <property type="match status" value="1"/>
</dbReference>
<keyword evidence="8" id="KW-0829">Tyrosine-protein kinase</keyword>
<evidence type="ECO:0000256" key="8">
    <source>
        <dbReference type="ARBA" id="ARBA00023137"/>
    </source>
</evidence>
<evidence type="ECO:0000313" key="21">
    <source>
        <dbReference type="Proteomes" id="UP001166052"/>
    </source>
</evidence>
<keyword evidence="4 13" id="KW-0812">Transmembrane</keyword>
<dbReference type="SUPFAM" id="SSF49785">
    <property type="entry name" value="Galactose-binding domain-like"/>
    <property type="match status" value="1"/>
</dbReference>
<keyword evidence="11" id="KW-0175">Coiled coil</keyword>
<protein>
    <recommendedName>
        <fullName evidence="2">receptor protein-tyrosine kinase</fullName>
        <ecNumber evidence="2">2.7.10.1</ecNumber>
    </recommendedName>
</protein>
<feature type="binding site" evidence="10">
    <location>
        <position position="2912"/>
    </location>
    <ligand>
        <name>ATP</name>
        <dbReference type="ChEBI" id="CHEBI:30616"/>
    </ligand>
</feature>
<dbReference type="PROSITE" id="PS50853">
    <property type="entry name" value="FN3"/>
    <property type="match status" value="1"/>
</dbReference>
<feature type="region of interest" description="Disordered" evidence="12">
    <location>
        <begin position="2173"/>
        <end position="2248"/>
    </location>
</feature>
<feature type="domain" description="Fibronectin type-III" evidence="16">
    <location>
        <begin position="2662"/>
        <end position="2769"/>
    </location>
</feature>
<dbReference type="SUPFAM" id="SSF56112">
    <property type="entry name" value="Protein kinase-like (PK-like)"/>
    <property type="match status" value="1"/>
</dbReference>
<dbReference type="CDD" id="cd21255">
    <property type="entry name" value="CH_EHBP1L1"/>
    <property type="match status" value="1"/>
</dbReference>
<dbReference type="Gene3D" id="2.60.40.10">
    <property type="entry name" value="Immunoglobulins"/>
    <property type="match status" value="1"/>
</dbReference>
<evidence type="ECO:0000256" key="13">
    <source>
        <dbReference type="SAM" id="Phobius"/>
    </source>
</evidence>
<comment type="caution">
    <text evidence="20">The sequence shown here is derived from an EMBL/GenBank/DDBJ whole genome shotgun (WGS) entry which is preliminary data.</text>
</comment>
<dbReference type="InterPro" id="IPR013783">
    <property type="entry name" value="Ig-like_fold"/>
</dbReference>
<feature type="domain" description="Eph LBD" evidence="17">
    <location>
        <begin position="2374"/>
        <end position="2548"/>
    </location>
</feature>
<dbReference type="SUPFAM" id="SSF47576">
    <property type="entry name" value="Calponin-homology domain, CH-domain"/>
    <property type="match status" value="1"/>
</dbReference>
<dbReference type="InterPro" id="IPR003961">
    <property type="entry name" value="FN3_dom"/>
</dbReference>
<dbReference type="CDD" id="cd00063">
    <property type="entry name" value="FN3"/>
    <property type="match status" value="1"/>
</dbReference>
<dbReference type="InterPro" id="IPR022735">
    <property type="entry name" value="bMERB_dom"/>
</dbReference>
<dbReference type="InterPro" id="IPR008266">
    <property type="entry name" value="Tyr_kinase_AS"/>
</dbReference>
<dbReference type="PROSITE" id="PS51550">
    <property type="entry name" value="EPH_LBD"/>
    <property type="match status" value="1"/>
</dbReference>
<evidence type="ECO:0000259" key="19">
    <source>
        <dbReference type="PROSITE" id="PS51848"/>
    </source>
</evidence>
<dbReference type="PROSITE" id="PS51848">
    <property type="entry name" value="BMERB"/>
    <property type="match status" value="1"/>
</dbReference>
<dbReference type="PROSITE" id="PS00109">
    <property type="entry name" value="PROTEIN_KINASE_TYR"/>
    <property type="match status" value="1"/>
</dbReference>
<feature type="compositionally biased region" description="Polar residues" evidence="12">
    <location>
        <begin position="232"/>
        <end position="250"/>
    </location>
</feature>
<keyword evidence="21" id="KW-1185">Reference proteome</keyword>
<feature type="non-terminal residue" evidence="20">
    <location>
        <position position="1"/>
    </location>
</feature>
<keyword evidence="6 13" id="KW-1133">Transmembrane helix</keyword>
<evidence type="ECO:0000259" key="18">
    <source>
        <dbReference type="PROSITE" id="PS51840"/>
    </source>
</evidence>
<organism evidence="20 21">
    <name type="scientific">Polypterus senegalus</name>
    <name type="common">Senegal bichir</name>
    <dbReference type="NCBI Taxonomy" id="55291"/>
    <lineage>
        <taxon>Eukaryota</taxon>
        <taxon>Metazoa</taxon>
        <taxon>Chordata</taxon>
        <taxon>Craniata</taxon>
        <taxon>Vertebrata</taxon>
        <taxon>Euteleostomi</taxon>
        <taxon>Actinopterygii</taxon>
        <taxon>Polypteriformes</taxon>
        <taxon>Polypteridae</taxon>
        <taxon>Polypterus</taxon>
    </lineage>
</organism>
<dbReference type="InterPro" id="IPR008979">
    <property type="entry name" value="Galactose-bd-like_sf"/>
</dbReference>
<feature type="coiled-coil region" evidence="11">
    <location>
        <begin position="2288"/>
        <end position="2315"/>
    </location>
</feature>
<feature type="domain" description="C2 NT-type" evidence="18">
    <location>
        <begin position="10"/>
        <end position="159"/>
    </location>
</feature>
<dbReference type="Pfam" id="PF25599">
    <property type="entry name" value="Ephrin_CRD"/>
    <property type="match status" value="1"/>
</dbReference>
<evidence type="ECO:0000256" key="12">
    <source>
        <dbReference type="SAM" id="MobiDB-lite"/>
    </source>
</evidence>
<evidence type="ECO:0000256" key="5">
    <source>
        <dbReference type="ARBA" id="ARBA00022777"/>
    </source>
</evidence>
<dbReference type="Gene3D" id="2.10.50.10">
    <property type="entry name" value="Tumor Necrosis Factor Receptor, subunit A, domain 2"/>
    <property type="match status" value="1"/>
</dbReference>
<dbReference type="SMART" id="SM00033">
    <property type="entry name" value="CH"/>
    <property type="match status" value="1"/>
</dbReference>
<dbReference type="InterPro" id="IPR001245">
    <property type="entry name" value="Ser-Thr/Tyr_kinase_cat_dom"/>
</dbReference>
<evidence type="ECO:0000256" key="11">
    <source>
        <dbReference type="SAM" id="Coils"/>
    </source>
</evidence>
<dbReference type="PRINTS" id="PR00109">
    <property type="entry name" value="TYRKINASE"/>
</dbReference>
<feature type="region of interest" description="Disordered" evidence="12">
    <location>
        <begin position="1736"/>
        <end position="1894"/>
    </location>
</feature>
<dbReference type="Gene3D" id="2.60.40.1770">
    <property type="entry name" value="ephrin a2 ectodomain"/>
    <property type="match status" value="1"/>
</dbReference>